<name>A0AAD4X6M3_9MAGN</name>
<dbReference type="Proteomes" id="UP001202328">
    <property type="component" value="Unassembled WGS sequence"/>
</dbReference>
<dbReference type="SUPFAM" id="SSF53182">
    <property type="entry name" value="Pyrrolidone carboxyl peptidase (pyroglutamate aminopeptidase)"/>
    <property type="match status" value="1"/>
</dbReference>
<evidence type="ECO:0000313" key="2">
    <source>
        <dbReference type="Proteomes" id="UP001202328"/>
    </source>
</evidence>
<sequence length="68" mass="7986">MRQFTSSVKLSGLLELLHYRVSDGEKEFAIERQAYNEATFRRPDENGWQPQQLPNMNMGGNYLHQLLM</sequence>
<keyword evidence="2" id="KW-1185">Reference proteome</keyword>
<dbReference type="EMBL" id="JAJJMB010016078">
    <property type="protein sequence ID" value="KAI3849770.1"/>
    <property type="molecule type" value="Genomic_DNA"/>
</dbReference>
<protein>
    <submittedName>
        <fullName evidence="1">Uncharacterized protein</fullName>
    </submittedName>
</protein>
<accession>A0AAD4X6M3</accession>
<dbReference type="AlphaFoldDB" id="A0AAD4X6M3"/>
<gene>
    <name evidence="1" type="ORF">MKW98_026684</name>
</gene>
<dbReference type="InterPro" id="IPR036440">
    <property type="entry name" value="Peptidase_C15-like_sf"/>
</dbReference>
<evidence type="ECO:0000313" key="1">
    <source>
        <dbReference type="EMBL" id="KAI3849770.1"/>
    </source>
</evidence>
<proteinExistence type="predicted"/>
<comment type="caution">
    <text evidence="1">The sequence shown here is derived from an EMBL/GenBank/DDBJ whole genome shotgun (WGS) entry which is preliminary data.</text>
</comment>
<dbReference type="Gene3D" id="3.40.630.20">
    <property type="entry name" value="Peptidase C15, pyroglutamyl peptidase I-like"/>
    <property type="match status" value="1"/>
</dbReference>
<reference evidence="1" key="1">
    <citation type="submission" date="2022-04" db="EMBL/GenBank/DDBJ databases">
        <title>A functionally conserved STORR gene fusion in Papaver species that diverged 16.8 million years ago.</title>
        <authorList>
            <person name="Catania T."/>
        </authorList>
    </citation>
    <scope>NUCLEOTIDE SEQUENCE</scope>
    <source>
        <strain evidence="1">S-188037</strain>
    </source>
</reference>
<organism evidence="1 2">
    <name type="scientific">Papaver atlanticum</name>
    <dbReference type="NCBI Taxonomy" id="357466"/>
    <lineage>
        <taxon>Eukaryota</taxon>
        <taxon>Viridiplantae</taxon>
        <taxon>Streptophyta</taxon>
        <taxon>Embryophyta</taxon>
        <taxon>Tracheophyta</taxon>
        <taxon>Spermatophyta</taxon>
        <taxon>Magnoliopsida</taxon>
        <taxon>Ranunculales</taxon>
        <taxon>Papaveraceae</taxon>
        <taxon>Papaveroideae</taxon>
        <taxon>Papaver</taxon>
    </lineage>
</organism>